<accession>A0ABR3LMH9</accession>
<feature type="region of interest" description="Disordered" evidence="4">
    <location>
        <begin position="278"/>
        <end position="334"/>
    </location>
</feature>
<dbReference type="Pfam" id="PF24694">
    <property type="entry name" value="LNS2_PITM1-3"/>
    <property type="match status" value="1"/>
</dbReference>
<comment type="caution">
    <text evidence="5">The sequence shown here is derived from an EMBL/GenBank/DDBJ whole genome shotgun (WGS) entry which is preliminary data.</text>
</comment>
<feature type="compositionally biased region" description="Basic and acidic residues" evidence="4">
    <location>
        <begin position="302"/>
        <end position="323"/>
    </location>
</feature>
<evidence type="ECO:0000256" key="1">
    <source>
        <dbReference type="ARBA" id="ARBA00004308"/>
    </source>
</evidence>
<proteinExistence type="predicted"/>
<feature type="region of interest" description="Disordered" evidence="4">
    <location>
        <begin position="128"/>
        <end position="194"/>
    </location>
</feature>
<evidence type="ECO:0000313" key="6">
    <source>
        <dbReference type="Proteomes" id="UP001558613"/>
    </source>
</evidence>
<dbReference type="PANTHER" id="PTHR10658">
    <property type="entry name" value="PHOSPHATIDYLINOSITOL TRANSFER PROTEIN"/>
    <property type="match status" value="1"/>
</dbReference>
<keyword evidence="3" id="KW-0472">Membrane</keyword>
<evidence type="ECO:0000256" key="3">
    <source>
        <dbReference type="ARBA" id="ARBA00023136"/>
    </source>
</evidence>
<evidence type="ECO:0000256" key="4">
    <source>
        <dbReference type="SAM" id="MobiDB-lite"/>
    </source>
</evidence>
<comment type="subcellular location">
    <subcellularLocation>
        <location evidence="1">Endomembrane system</location>
    </subcellularLocation>
</comment>
<protein>
    <submittedName>
        <fullName evidence="5">Uncharacterized protein</fullName>
    </submittedName>
</protein>
<keyword evidence="2" id="KW-0446">Lipid-binding</keyword>
<dbReference type="EMBL" id="JAYMGO010000021">
    <property type="protein sequence ID" value="KAL1252678.1"/>
    <property type="molecule type" value="Genomic_DNA"/>
</dbReference>
<reference evidence="5 6" key="1">
    <citation type="submission" date="2023-09" db="EMBL/GenBank/DDBJ databases">
        <authorList>
            <person name="Wang M."/>
        </authorList>
    </citation>
    <scope>NUCLEOTIDE SEQUENCE [LARGE SCALE GENOMIC DNA]</scope>
    <source>
        <strain evidence="5">GT-2023</strain>
        <tissue evidence="5">Liver</tissue>
    </source>
</reference>
<evidence type="ECO:0000313" key="5">
    <source>
        <dbReference type="EMBL" id="KAL1252678.1"/>
    </source>
</evidence>
<evidence type="ECO:0000256" key="2">
    <source>
        <dbReference type="ARBA" id="ARBA00023121"/>
    </source>
</evidence>
<gene>
    <name evidence="5" type="ORF">QQF64_017371</name>
</gene>
<organism evidence="5 6">
    <name type="scientific">Cirrhinus molitorella</name>
    <name type="common">mud carp</name>
    <dbReference type="NCBI Taxonomy" id="172907"/>
    <lineage>
        <taxon>Eukaryota</taxon>
        <taxon>Metazoa</taxon>
        <taxon>Chordata</taxon>
        <taxon>Craniata</taxon>
        <taxon>Vertebrata</taxon>
        <taxon>Euteleostomi</taxon>
        <taxon>Actinopterygii</taxon>
        <taxon>Neopterygii</taxon>
        <taxon>Teleostei</taxon>
        <taxon>Ostariophysi</taxon>
        <taxon>Cypriniformes</taxon>
        <taxon>Cyprinidae</taxon>
        <taxon>Labeoninae</taxon>
        <taxon>Labeonini</taxon>
        <taxon>Cirrhinus</taxon>
    </lineage>
</organism>
<keyword evidence="6" id="KW-1185">Reference proteome</keyword>
<sequence>MIGQGDPTPQSRGKAPEPAFVVFLEQTSEADPVAWAPVQPGMIEEVGDSWKVGCLPASRMSEANTADASEGGFQHDHLGRERLDLLSGRRELAGLLAEESSLVSDGRSDKLITRWIHIGQSVLSRTRRDPIAANSRPARREDQISTSQAHGVERRRDGGNLIPQRARRASREIGRGCREARKSRQVRAKTQRREATMGRFSTHLNGDVSQSLKIAEEIDTGDWSRRGDQTSAEAFLTVLPQGMECVVFSIDGSFAASVSLMGSDPKVRPAAVDVVRRTNRESNKVQKGWVAQGGNGQLDDGESLKEANSRSRNHQPREQEPRSKPSRTRGQQAN</sequence>
<dbReference type="InterPro" id="IPR001666">
    <property type="entry name" value="PI_transfer"/>
</dbReference>
<feature type="compositionally biased region" description="Basic and acidic residues" evidence="4">
    <location>
        <begin position="169"/>
        <end position="182"/>
    </location>
</feature>
<dbReference type="PANTHER" id="PTHR10658:SF27">
    <property type="entry name" value="PHOSPHATIDYLINOSITOL TRANSFER PROTEIN BETA ISOFORM"/>
    <property type="match status" value="1"/>
</dbReference>
<dbReference type="Proteomes" id="UP001558613">
    <property type="component" value="Unassembled WGS sequence"/>
</dbReference>
<name>A0ABR3LMH9_9TELE</name>